<dbReference type="InterPro" id="IPR016181">
    <property type="entry name" value="Acyl_CoA_acyltransferase"/>
</dbReference>
<keyword evidence="1 5" id="KW-0808">Transferase</keyword>
<comment type="similarity">
    <text evidence="3">Belongs to the acetyltransferase family. RimJ subfamily.</text>
</comment>
<evidence type="ECO:0000256" key="1">
    <source>
        <dbReference type="ARBA" id="ARBA00022679"/>
    </source>
</evidence>
<evidence type="ECO:0000313" key="6">
    <source>
        <dbReference type="Proteomes" id="UP000240509"/>
    </source>
</evidence>
<dbReference type="OrthoDB" id="9801656at2"/>
<dbReference type="Proteomes" id="UP000240509">
    <property type="component" value="Unassembled WGS sequence"/>
</dbReference>
<name>A0A2T4U3A6_9BACI</name>
<dbReference type="GO" id="GO:0005737">
    <property type="term" value="C:cytoplasm"/>
    <property type="evidence" value="ECO:0007669"/>
    <property type="project" value="TreeGrafter"/>
</dbReference>
<dbReference type="EMBL" id="PZJJ01000031">
    <property type="protein sequence ID" value="PTL37835.1"/>
    <property type="molecule type" value="Genomic_DNA"/>
</dbReference>
<dbReference type="InterPro" id="IPR051531">
    <property type="entry name" value="N-acetyltransferase"/>
</dbReference>
<keyword evidence="6" id="KW-1185">Reference proteome</keyword>
<comment type="caution">
    <text evidence="5">The sequence shown here is derived from an EMBL/GenBank/DDBJ whole genome shotgun (WGS) entry which is preliminary data.</text>
</comment>
<dbReference type="GO" id="GO:0008999">
    <property type="term" value="F:protein-N-terminal-alanine acetyltransferase activity"/>
    <property type="evidence" value="ECO:0007669"/>
    <property type="project" value="TreeGrafter"/>
</dbReference>
<dbReference type="SUPFAM" id="SSF55729">
    <property type="entry name" value="Acyl-CoA N-acyltransferases (Nat)"/>
    <property type="match status" value="1"/>
</dbReference>
<sequence length="170" mass="19950">MMDITLEELQQHDAIKLYEFELENRSYFEEMVPSRGEDYYHLEVFKIRHEALLEEQIKGQSYYYLIKNQDGLILGRMNLVDIDKSRNLGYIGYRVGETYTGKGIANKALKLLLSNLNKQEIKQILAKTTTNNIPSQKVLTKNGFNHISTSDEEFEMNGNSLKFVYYKWTM</sequence>
<evidence type="ECO:0000313" key="5">
    <source>
        <dbReference type="EMBL" id="PTL37835.1"/>
    </source>
</evidence>
<keyword evidence="2" id="KW-0012">Acyltransferase</keyword>
<dbReference type="InterPro" id="IPR000182">
    <property type="entry name" value="GNAT_dom"/>
</dbReference>
<reference evidence="5 6" key="1">
    <citation type="submission" date="2018-03" db="EMBL/GenBank/DDBJ databases">
        <title>Alkalicoccus saliphilus sp. nov., isolated from a mineral pool.</title>
        <authorList>
            <person name="Zhao B."/>
        </authorList>
    </citation>
    <scope>NUCLEOTIDE SEQUENCE [LARGE SCALE GENOMIC DNA]</scope>
    <source>
        <strain evidence="5 6">6AG</strain>
    </source>
</reference>
<dbReference type="PANTHER" id="PTHR43792">
    <property type="entry name" value="GNAT FAMILY, PUTATIVE (AFU_ORTHOLOGUE AFUA_3G00765)-RELATED-RELATED"/>
    <property type="match status" value="1"/>
</dbReference>
<dbReference type="Pfam" id="PF13302">
    <property type="entry name" value="Acetyltransf_3"/>
    <property type="match status" value="1"/>
</dbReference>
<proteinExistence type="inferred from homology"/>
<feature type="domain" description="N-acetyltransferase" evidence="4">
    <location>
        <begin position="4"/>
        <end position="170"/>
    </location>
</feature>
<dbReference type="AlphaFoldDB" id="A0A2T4U3A6"/>
<dbReference type="PROSITE" id="PS51186">
    <property type="entry name" value="GNAT"/>
    <property type="match status" value="1"/>
</dbReference>
<evidence type="ECO:0000256" key="3">
    <source>
        <dbReference type="ARBA" id="ARBA00038502"/>
    </source>
</evidence>
<protein>
    <submittedName>
        <fullName evidence="5">GNAT family N-acetyltransferase</fullName>
    </submittedName>
</protein>
<evidence type="ECO:0000259" key="4">
    <source>
        <dbReference type="PROSITE" id="PS51186"/>
    </source>
</evidence>
<organism evidence="5 6">
    <name type="scientific">Alkalicoccus saliphilus</name>
    <dbReference type="NCBI Taxonomy" id="200989"/>
    <lineage>
        <taxon>Bacteria</taxon>
        <taxon>Bacillati</taxon>
        <taxon>Bacillota</taxon>
        <taxon>Bacilli</taxon>
        <taxon>Bacillales</taxon>
        <taxon>Bacillaceae</taxon>
        <taxon>Alkalicoccus</taxon>
    </lineage>
</organism>
<evidence type="ECO:0000256" key="2">
    <source>
        <dbReference type="ARBA" id="ARBA00023315"/>
    </source>
</evidence>
<dbReference type="PANTHER" id="PTHR43792:SF8">
    <property type="entry name" value="[RIBOSOMAL PROTEIN US5]-ALANINE N-ACETYLTRANSFERASE"/>
    <property type="match status" value="1"/>
</dbReference>
<accession>A0A2T4U3A6</accession>
<dbReference type="Gene3D" id="3.40.630.30">
    <property type="match status" value="1"/>
</dbReference>
<gene>
    <name evidence="5" type="ORF">C6Y45_14255</name>
</gene>